<gene>
    <name evidence="1" type="ordered locus">SBG_2175</name>
</gene>
<dbReference type="NCBIfam" id="NF033153">
    <property type="entry name" value="phage_ICD_like"/>
    <property type="match status" value="1"/>
</dbReference>
<evidence type="ECO:0000313" key="1">
    <source>
        <dbReference type="EMBL" id="CCC31235.1"/>
    </source>
</evidence>
<accession>A0A0K0HCW5</accession>
<reference evidence="1 2" key="1">
    <citation type="journal article" date="2011" name="PLoS Pathog.">
        <title>Salmonella bongori provides insights into the evolution of the Salmonellae.</title>
        <authorList>
            <person name="Fookes M."/>
            <person name="Schroeder G.N."/>
            <person name="Langridge G.C."/>
            <person name="Blondel C.J."/>
            <person name="Mammina C."/>
            <person name="Connor T.R."/>
            <person name="Seth-Smith H."/>
            <person name="Vernikos G.S."/>
            <person name="Robinson K.S."/>
            <person name="Sanders M."/>
            <person name="Petty N.K."/>
            <person name="Kingsley R.A."/>
            <person name="Baumler A.J."/>
            <person name="Nuccio S.P."/>
            <person name="Contreras I."/>
            <person name="Santiviago C.A."/>
            <person name="Maskell D."/>
            <person name="Barrow P."/>
            <person name="Humphrey T."/>
            <person name="Nastasi A."/>
            <person name="Roberts M."/>
            <person name="Frankel G."/>
            <person name="Parkhill J."/>
            <person name="Dougan G."/>
            <person name="Thomson N.R."/>
        </authorList>
    </citation>
    <scope>NUCLEOTIDE SEQUENCE [LARGE SCALE GENOMIC DNA]</scope>
    <source>
        <strain evidence="2">ATCC 43975 / DSM 13772 / NCTC 12419</strain>
    </source>
</reference>
<dbReference type="RefSeq" id="WP_000956739.1">
    <property type="nucleotide sequence ID" value="NC_015761.1"/>
</dbReference>
<dbReference type="KEGG" id="sbg:SBG_2175"/>
<dbReference type="EMBL" id="FR877557">
    <property type="protein sequence ID" value="CCC31235.1"/>
    <property type="molecule type" value="Genomic_DNA"/>
</dbReference>
<dbReference type="AlphaFoldDB" id="A0A0K0HCW5"/>
<organism evidence="1 2">
    <name type="scientific">Salmonella bongori (strain ATCC 43975 / DSM 13772 / NCTC 12419)</name>
    <dbReference type="NCBI Taxonomy" id="218493"/>
    <lineage>
        <taxon>Bacteria</taxon>
        <taxon>Pseudomonadati</taxon>
        <taxon>Pseudomonadota</taxon>
        <taxon>Gammaproteobacteria</taxon>
        <taxon>Enterobacterales</taxon>
        <taxon>Enterobacteriaceae</taxon>
        <taxon>Salmonella</taxon>
    </lineage>
</organism>
<dbReference type="GeneID" id="93530716"/>
<dbReference type="Proteomes" id="UP000000289">
    <property type="component" value="Chromosome"/>
</dbReference>
<name>A0A0K0HCW5_SALBC</name>
<protein>
    <submittedName>
        <fullName evidence="1">Hypothetical phage-related protein</fullName>
    </submittedName>
</protein>
<evidence type="ECO:0000313" key="2">
    <source>
        <dbReference type="Proteomes" id="UP000000289"/>
    </source>
</evidence>
<sequence length="157" mass="17105">MLTLHLRLAHHNQAPAKSGVGIGLPENVKGDNTRAKACFLLSNHQHAFNGGLVVELLTKRRDPLTPVRPICNQFTTNRLVSICGDLKSLSKEIASMAINAHSRLKTFIFAAVERANLKSSRPVMLHITAATERLARQSASRQYVLSFAGVIQNGGTL</sequence>
<proteinExistence type="predicted"/>